<protein>
    <submittedName>
        <fullName evidence="2">Acylaldehyde oxidase</fullName>
    </submittedName>
</protein>
<comment type="caution">
    <text evidence="2">The sequence shown here is derived from an EMBL/GenBank/DDBJ whole genome shotgun (WGS) entry which is preliminary data.</text>
</comment>
<dbReference type="InterPro" id="IPR037165">
    <property type="entry name" value="AldOxase/xan_DH_Mopterin-bd_sf"/>
</dbReference>
<keyword evidence="3" id="KW-1185">Reference proteome</keyword>
<dbReference type="PANTHER" id="PTHR11908:SF153">
    <property type="entry name" value="DEHYDROGENASE"/>
    <property type="match status" value="1"/>
</dbReference>
<dbReference type="EMBL" id="BJYT01000017">
    <property type="protein sequence ID" value="GEO11196.1"/>
    <property type="molecule type" value="Genomic_DNA"/>
</dbReference>
<dbReference type="InterPro" id="IPR016208">
    <property type="entry name" value="Ald_Oxase/xanthine_DH-like"/>
</dbReference>
<dbReference type="InterPro" id="IPR036856">
    <property type="entry name" value="Ald_Oxase/Xan_DH_a/b_sf"/>
</dbReference>
<evidence type="ECO:0000313" key="2">
    <source>
        <dbReference type="EMBL" id="GEO11196.1"/>
    </source>
</evidence>
<reference evidence="2 3" key="1">
    <citation type="submission" date="2019-07" db="EMBL/GenBank/DDBJ databases">
        <title>Whole genome shotgun sequence of Segetibacter aerophilus NBRC 106135.</title>
        <authorList>
            <person name="Hosoyama A."/>
            <person name="Uohara A."/>
            <person name="Ohji S."/>
            <person name="Ichikawa N."/>
        </authorList>
    </citation>
    <scope>NUCLEOTIDE SEQUENCE [LARGE SCALE GENOMIC DNA]</scope>
    <source>
        <strain evidence="2 3">NBRC 106135</strain>
    </source>
</reference>
<dbReference type="RefSeq" id="WP_147205307.1">
    <property type="nucleotide sequence ID" value="NZ_BJYT01000017.1"/>
</dbReference>
<dbReference type="Pfam" id="PF02738">
    <property type="entry name" value="MoCoBD_1"/>
    <property type="match status" value="1"/>
</dbReference>
<gene>
    <name evidence="2" type="ORF">SAE01_36920</name>
</gene>
<dbReference type="Gene3D" id="3.90.1170.50">
    <property type="entry name" value="Aldehyde oxidase/xanthine dehydrogenase, a/b hammerhead"/>
    <property type="match status" value="1"/>
</dbReference>
<dbReference type="OrthoDB" id="9759099at2"/>
<dbReference type="Pfam" id="PF01315">
    <property type="entry name" value="Ald_Xan_dh_C"/>
    <property type="match status" value="1"/>
</dbReference>
<dbReference type="SMART" id="SM01008">
    <property type="entry name" value="Ald_Xan_dh_C"/>
    <property type="match status" value="1"/>
</dbReference>
<evidence type="ECO:0000259" key="1">
    <source>
        <dbReference type="SMART" id="SM01008"/>
    </source>
</evidence>
<dbReference type="SUPFAM" id="SSF54665">
    <property type="entry name" value="CO dehydrogenase molybdoprotein N-domain-like"/>
    <property type="match status" value="1"/>
</dbReference>
<dbReference type="InterPro" id="IPR008274">
    <property type="entry name" value="AldOxase/xan_DH_MoCoBD1"/>
</dbReference>
<name>A0A512BGV1_9BACT</name>
<dbReference type="Pfam" id="PF20256">
    <property type="entry name" value="MoCoBD_2"/>
    <property type="match status" value="1"/>
</dbReference>
<accession>A0A512BGV1</accession>
<sequence length="743" mass="80438">MATHQYLGGQPDEALDRVDGRQKVTGAAKYSVDDILPGLTYAVLVESTIAKGHIKKIDTKKAQSAPGVLAIIYHGNAPAIPGYETGGNPAKPPTGGEPFRVFQNTQIYFAGQPIAIVIADTYERAIYAATLVETEYNKDDQRTDIEGNKDKAVVPKGPRYADYIRGEADAYKNSVIKIEAEYIIPVEVHNPMELHATTAFWDGEDKVTVFDKTQGVKSTQRSIMDAFKLKEQNVQVNTDFVGGGFGSGLRTWPHVIAAVLAAKKINKPVKLVLTRPQMFTMVGYRPYSWQKISLGATRDGVLTGLTHEAISETSTYEEFTDRTVDISKVMYACPNVNTRYKIVALDKSTPTWMRGPGEATGAYALECAIDELSYAVNLDPLELRIRNHADVDPVRNLPWSSKYLKECYQKGAEAIGWNKRNPKPNSMQEGEWQLGYGMGAGNFNANRGRATVKATLLADGSLVLQSAVSDSGPGTATTMTSIASNVFGLSPGKITFELGDSSLPPGPTQGGSTTTSTLGSAVHDVCVALQQKMAELVTIQGSLLQGAKPENLHFEKGYITLKTDASKKVAYADVVKQTGSSQLEVTKDSQAGDERNKYSIYSFAVHFVQVQVHRLTGVVRIKKVVTVADAGKIINEKTAASQLMGGVVSGIGMALMEDAVMDHRFGRYVNNNLADYHVPVSADVPDIKALFIDKPDPFINPIGSKGLGEIANVGFAAAVANAVYHATGKRIRTLPITPDKLLR</sequence>
<organism evidence="2 3">
    <name type="scientific">Segetibacter aerophilus</name>
    <dbReference type="NCBI Taxonomy" id="670293"/>
    <lineage>
        <taxon>Bacteria</taxon>
        <taxon>Pseudomonadati</taxon>
        <taxon>Bacteroidota</taxon>
        <taxon>Chitinophagia</taxon>
        <taxon>Chitinophagales</taxon>
        <taxon>Chitinophagaceae</taxon>
        <taxon>Segetibacter</taxon>
    </lineage>
</organism>
<feature type="domain" description="Aldehyde oxidase/xanthine dehydrogenase a/b hammerhead" evidence="1">
    <location>
        <begin position="25"/>
        <end position="140"/>
    </location>
</feature>
<dbReference type="AlphaFoldDB" id="A0A512BGV1"/>
<dbReference type="Proteomes" id="UP000321513">
    <property type="component" value="Unassembled WGS sequence"/>
</dbReference>
<dbReference type="GO" id="GO:0016491">
    <property type="term" value="F:oxidoreductase activity"/>
    <property type="evidence" value="ECO:0007669"/>
    <property type="project" value="InterPro"/>
</dbReference>
<evidence type="ECO:0000313" key="3">
    <source>
        <dbReference type="Proteomes" id="UP000321513"/>
    </source>
</evidence>
<dbReference type="GO" id="GO:0005506">
    <property type="term" value="F:iron ion binding"/>
    <property type="evidence" value="ECO:0007669"/>
    <property type="project" value="InterPro"/>
</dbReference>
<dbReference type="InterPro" id="IPR046867">
    <property type="entry name" value="AldOxase/xan_DH_MoCoBD2"/>
</dbReference>
<dbReference type="SUPFAM" id="SSF56003">
    <property type="entry name" value="Molybdenum cofactor-binding domain"/>
    <property type="match status" value="1"/>
</dbReference>
<dbReference type="Gene3D" id="3.30.365.10">
    <property type="entry name" value="Aldehyde oxidase/xanthine dehydrogenase, molybdopterin binding domain"/>
    <property type="match status" value="4"/>
</dbReference>
<dbReference type="InterPro" id="IPR000674">
    <property type="entry name" value="Ald_Oxase/Xan_DH_a/b"/>
</dbReference>
<dbReference type="PANTHER" id="PTHR11908">
    <property type="entry name" value="XANTHINE DEHYDROGENASE"/>
    <property type="match status" value="1"/>
</dbReference>
<proteinExistence type="predicted"/>